<organism evidence="2 3">
    <name type="scientific">Macrosiphum euphorbiae</name>
    <name type="common">potato aphid</name>
    <dbReference type="NCBI Taxonomy" id="13131"/>
    <lineage>
        <taxon>Eukaryota</taxon>
        <taxon>Metazoa</taxon>
        <taxon>Ecdysozoa</taxon>
        <taxon>Arthropoda</taxon>
        <taxon>Hexapoda</taxon>
        <taxon>Insecta</taxon>
        <taxon>Pterygota</taxon>
        <taxon>Neoptera</taxon>
        <taxon>Paraneoptera</taxon>
        <taxon>Hemiptera</taxon>
        <taxon>Sternorrhyncha</taxon>
        <taxon>Aphidomorpha</taxon>
        <taxon>Aphidoidea</taxon>
        <taxon>Aphididae</taxon>
        <taxon>Macrosiphini</taxon>
        <taxon>Macrosiphum</taxon>
    </lineage>
</organism>
<proteinExistence type="predicted"/>
<dbReference type="Proteomes" id="UP001160148">
    <property type="component" value="Unassembled WGS sequence"/>
</dbReference>
<evidence type="ECO:0000313" key="2">
    <source>
        <dbReference type="EMBL" id="CAI6375006.1"/>
    </source>
</evidence>
<comment type="caution">
    <text evidence="2">The sequence shown here is derived from an EMBL/GenBank/DDBJ whole genome shotgun (WGS) entry which is preliminary data.</text>
</comment>
<dbReference type="InterPro" id="IPR051291">
    <property type="entry name" value="CIMAP"/>
</dbReference>
<gene>
    <name evidence="2" type="ORF">MEUPH1_LOCUS28562</name>
</gene>
<protein>
    <submittedName>
        <fullName evidence="2">Uncharacterized protein</fullName>
    </submittedName>
</protein>
<name>A0AAV0Y6E6_9HEMI</name>
<keyword evidence="3" id="KW-1185">Reference proteome</keyword>
<accession>A0AAV0Y6E6</accession>
<dbReference type="EMBL" id="CARXXK010001251">
    <property type="protein sequence ID" value="CAI6375006.1"/>
    <property type="molecule type" value="Genomic_DNA"/>
</dbReference>
<dbReference type="AlphaFoldDB" id="A0AAV0Y6E6"/>
<evidence type="ECO:0000256" key="1">
    <source>
        <dbReference type="SAM" id="MobiDB-lite"/>
    </source>
</evidence>
<feature type="compositionally biased region" description="Basic residues" evidence="1">
    <location>
        <begin position="7"/>
        <end position="25"/>
    </location>
</feature>
<reference evidence="2 3" key="1">
    <citation type="submission" date="2023-01" db="EMBL/GenBank/DDBJ databases">
        <authorList>
            <person name="Whitehead M."/>
        </authorList>
    </citation>
    <scope>NUCLEOTIDE SEQUENCE [LARGE SCALE GENOMIC DNA]</scope>
</reference>
<evidence type="ECO:0000313" key="3">
    <source>
        <dbReference type="Proteomes" id="UP001160148"/>
    </source>
</evidence>
<feature type="region of interest" description="Disordered" evidence="1">
    <location>
        <begin position="1"/>
        <end position="25"/>
    </location>
</feature>
<sequence length="759" mass="82457">MHGTVSRARRRGPTGTRPLRRRRGRVCTKPYARPWFRWIPDPDRVAYDSHGWGARPTPTRKRLSPVDARHSFTGTAPRSDRHAAPPSSPRPRVHETVRSAVVSLDTRPGPGAYDSHGWGARPTPTRKRLSPVDARHSFTGTAPRSDRHAAPPSSPRPRVHETVRSAVVSLDTRPGPSGYDSHGWGARPTPTRKRLSPVDARHSFTGTAPRSDRHAAPPSSPRPRVHETVRSAVVSLDTRPGPGAYDSHGWGARPTPTRKRLSPVDARHSFTGTAPRSDRHAAPPSSPRPRVHETVRSAVVSLDTRPGPSGYDSHGWGARPTPTRKRLSPVDARHSFTGTAPRSDRHAAPPSSPRPRVHETVRSAVVSLDTRPGPGAYDSHGWGARPTPTRKRLSPVDARHSFTGTAPRSDRHAAPPSSPRPRVHETVRSAVVSLDTRPGPSGYDSHGWGARPTPTRKRLSPVDARHSFTGTAPRSDRHAAPPSSPRPRVHETVRSAVVSLDTRPGPGAYDSHGWGARPTPTRKRLSPVDARHSFTGTAPRSDRHAAPPSSPRPRVHETVRSAVVSLDTRPGPGAYDSHGWGARPTPTRKRLSPVDARHSFTGTAPRSDRHAAPPSSPRPRVHETVRSAVVSLDTRPGPGAYDSHGWGARPTPTRKRLSPVDARHSFTGTAPRSDRHAAPPSSPRPRVHETVRSAVVSLDTRPGPGAYDSHGWGARPTPTRKRLSPVDARHSFTGTAPRSDRHAAPPSSPRPRVHETDLT</sequence>
<feature type="region of interest" description="Disordered" evidence="1">
    <location>
        <begin position="43"/>
        <end position="759"/>
    </location>
</feature>
<dbReference type="PANTHER" id="PTHR21580">
    <property type="entry name" value="SHIPPO-1-RELATED"/>
    <property type="match status" value="1"/>
</dbReference>